<dbReference type="AlphaFoldDB" id="B9RRU0"/>
<reference evidence="2" key="1">
    <citation type="journal article" date="2010" name="Nat. Biotechnol.">
        <title>Draft genome sequence of the oilseed species Ricinus communis.</title>
        <authorList>
            <person name="Chan A.P."/>
            <person name="Crabtree J."/>
            <person name="Zhao Q."/>
            <person name="Lorenzi H."/>
            <person name="Orvis J."/>
            <person name="Puiu D."/>
            <person name="Melake-Berhan A."/>
            <person name="Jones K.M."/>
            <person name="Redman J."/>
            <person name="Chen G."/>
            <person name="Cahoon E.B."/>
            <person name="Gedil M."/>
            <person name="Stanke M."/>
            <person name="Haas B.J."/>
            <person name="Wortman J.R."/>
            <person name="Fraser-Liggett C.M."/>
            <person name="Ravel J."/>
            <person name="Rabinowicz P.D."/>
        </authorList>
    </citation>
    <scope>NUCLEOTIDE SEQUENCE [LARGE SCALE GENOMIC DNA]</scope>
    <source>
        <strain evidence="2">cv. Hale</strain>
    </source>
</reference>
<protein>
    <submittedName>
        <fullName evidence="1">Uncharacterized protein</fullName>
    </submittedName>
</protein>
<dbReference type="InParanoid" id="B9RRU0"/>
<keyword evidence="2" id="KW-1185">Reference proteome</keyword>
<dbReference type="EMBL" id="EQ973807">
    <property type="protein sequence ID" value="EEF45800.1"/>
    <property type="molecule type" value="Genomic_DNA"/>
</dbReference>
<evidence type="ECO:0000313" key="2">
    <source>
        <dbReference type="Proteomes" id="UP000008311"/>
    </source>
</evidence>
<dbReference type="SUPFAM" id="SSF56784">
    <property type="entry name" value="HAD-like"/>
    <property type="match status" value="1"/>
</dbReference>
<name>B9RRU0_RICCO</name>
<dbReference type="InterPro" id="IPR023214">
    <property type="entry name" value="HAD_sf"/>
</dbReference>
<accession>B9RRU0</accession>
<dbReference type="InterPro" id="IPR016965">
    <property type="entry name" value="Pase_PHOSPHO-typ"/>
</dbReference>
<dbReference type="PANTHER" id="PTHR20889">
    <property type="entry name" value="PHOSPHATASE, ORPHAN 1, 2"/>
    <property type="match status" value="1"/>
</dbReference>
<dbReference type="Proteomes" id="UP000008311">
    <property type="component" value="Unassembled WGS sequence"/>
</dbReference>
<sequence length="195" mass="22300">MARVVVVFDFDKTLIDCDSDNWVVEQLGVDDTFLHLLPTLPWNSLMDQMMIEIHSRKKTIQDIAECLRQGIVMDRIRASVSAEGGKKRFIYVGDGSPDFCATLKLKEEEFVMPRKDFPLWEFICSNKNLIKAKILEWSDGEELGTRLLSLINTILIEEKCSVRTDLVVVPVDCKFQTGSISSHDSYTRDVLQVPR</sequence>
<dbReference type="eggNOG" id="KOG3120">
    <property type="taxonomic scope" value="Eukaryota"/>
</dbReference>
<proteinExistence type="predicted"/>
<dbReference type="Gene3D" id="3.40.50.1000">
    <property type="entry name" value="HAD superfamily/HAD-like"/>
    <property type="match status" value="1"/>
</dbReference>
<dbReference type="GO" id="GO:0016791">
    <property type="term" value="F:phosphatase activity"/>
    <property type="evidence" value="ECO:0007669"/>
    <property type="project" value="InterPro"/>
</dbReference>
<dbReference type="PANTHER" id="PTHR20889:SF22">
    <property type="entry name" value="INORGANIC PYROPHOSPHATASE 2"/>
    <property type="match status" value="1"/>
</dbReference>
<dbReference type="STRING" id="3988.B9RRU0"/>
<organism evidence="1 2">
    <name type="scientific">Ricinus communis</name>
    <name type="common">Castor bean</name>
    <dbReference type="NCBI Taxonomy" id="3988"/>
    <lineage>
        <taxon>Eukaryota</taxon>
        <taxon>Viridiplantae</taxon>
        <taxon>Streptophyta</taxon>
        <taxon>Embryophyta</taxon>
        <taxon>Tracheophyta</taxon>
        <taxon>Spermatophyta</taxon>
        <taxon>Magnoliopsida</taxon>
        <taxon>eudicotyledons</taxon>
        <taxon>Gunneridae</taxon>
        <taxon>Pentapetalae</taxon>
        <taxon>rosids</taxon>
        <taxon>fabids</taxon>
        <taxon>Malpighiales</taxon>
        <taxon>Euphorbiaceae</taxon>
        <taxon>Acalyphoideae</taxon>
        <taxon>Acalypheae</taxon>
        <taxon>Ricinus</taxon>
    </lineage>
</organism>
<dbReference type="Pfam" id="PF06888">
    <property type="entry name" value="Put_Phosphatase"/>
    <property type="match status" value="2"/>
</dbReference>
<dbReference type="InterPro" id="IPR036412">
    <property type="entry name" value="HAD-like_sf"/>
</dbReference>
<evidence type="ECO:0000313" key="1">
    <source>
        <dbReference type="EMBL" id="EEF45800.1"/>
    </source>
</evidence>
<gene>
    <name evidence="1" type="ORF">RCOM_0797990</name>
</gene>